<dbReference type="InterPro" id="IPR051097">
    <property type="entry name" value="Synaptobrevin-like_transport"/>
</dbReference>
<proteinExistence type="predicted"/>
<keyword evidence="2" id="KW-1185">Reference proteome</keyword>
<dbReference type="PANTHER" id="PTHR21136:SF168">
    <property type="entry name" value="VESICLE-ASSOCIATED MEMBRANE PROTEIN 9"/>
    <property type="match status" value="1"/>
</dbReference>
<dbReference type="Proteomes" id="UP001418222">
    <property type="component" value="Unassembled WGS sequence"/>
</dbReference>
<comment type="caution">
    <text evidence="1">The sequence shown here is derived from an EMBL/GenBank/DDBJ whole genome shotgun (WGS) entry which is preliminary data.</text>
</comment>
<dbReference type="AlphaFoldDB" id="A0AAP0BKF2"/>
<accession>A0AAP0BKF2</accession>
<evidence type="ECO:0000313" key="1">
    <source>
        <dbReference type="EMBL" id="KAK8942769.1"/>
    </source>
</evidence>
<dbReference type="PANTHER" id="PTHR21136">
    <property type="entry name" value="SNARE PROTEINS"/>
    <property type="match status" value="1"/>
</dbReference>
<dbReference type="Gene3D" id="3.30.450.50">
    <property type="entry name" value="Longin domain"/>
    <property type="match status" value="1"/>
</dbReference>
<evidence type="ECO:0000313" key="2">
    <source>
        <dbReference type="Proteomes" id="UP001418222"/>
    </source>
</evidence>
<name>A0AAP0BKF2_9ASPA</name>
<protein>
    <submittedName>
        <fullName evidence="1">Vesicle-associated membrane protein 721</fullName>
    </submittedName>
</protein>
<dbReference type="EMBL" id="JBBWWQ010000007">
    <property type="protein sequence ID" value="KAK8942769.1"/>
    <property type="molecule type" value="Genomic_DNA"/>
</dbReference>
<gene>
    <name evidence="1" type="primary">VAMP721</name>
    <name evidence="1" type="ORF">KSP39_PZI009494</name>
</gene>
<reference evidence="1 2" key="1">
    <citation type="journal article" date="2022" name="Nat. Plants">
        <title>Genomes of leafy and leafless Platanthera orchids illuminate the evolution of mycoheterotrophy.</title>
        <authorList>
            <person name="Li M.H."/>
            <person name="Liu K.W."/>
            <person name="Li Z."/>
            <person name="Lu H.C."/>
            <person name="Ye Q.L."/>
            <person name="Zhang D."/>
            <person name="Wang J.Y."/>
            <person name="Li Y.F."/>
            <person name="Zhong Z.M."/>
            <person name="Liu X."/>
            <person name="Yu X."/>
            <person name="Liu D.K."/>
            <person name="Tu X.D."/>
            <person name="Liu B."/>
            <person name="Hao Y."/>
            <person name="Liao X.Y."/>
            <person name="Jiang Y.T."/>
            <person name="Sun W.H."/>
            <person name="Chen J."/>
            <person name="Chen Y.Q."/>
            <person name="Ai Y."/>
            <person name="Zhai J.W."/>
            <person name="Wu S.S."/>
            <person name="Zhou Z."/>
            <person name="Hsiao Y.Y."/>
            <person name="Wu W.L."/>
            <person name="Chen Y.Y."/>
            <person name="Lin Y.F."/>
            <person name="Hsu J.L."/>
            <person name="Li C.Y."/>
            <person name="Wang Z.W."/>
            <person name="Zhao X."/>
            <person name="Zhong W.Y."/>
            <person name="Ma X.K."/>
            <person name="Ma L."/>
            <person name="Huang J."/>
            <person name="Chen G.Z."/>
            <person name="Huang M.Z."/>
            <person name="Huang L."/>
            <person name="Peng D.H."/>
            <person name="Luo Y.B."/>
            <person name="Zou S.Q."/>
            <person name="Chen S.P."/>
            <person name="Lan S."/>
            <person name="Tsai W.C."/>
            <person name="Van de Peer Y."/>
            <person name="Liu Z.J."/>
        </authorList>
    </citation>
    <scope>NUCLEOTIDE SEQUENCE [LARGE SCALE GENOMIC DNA]</scope>
    <source>
        <strain evidence="1">Lor287</strain>
    </source>
</reference>
<organism evidence="1 2">
    <name type="scientific">Platanthera zijinensis</name>
    <dbReference type="NCBI Taxonomy" id="2320716"/>
    <lineage>
        <taxon>Eukaryota</taxon>
        <taxon>Viridiplantae</taxon>
        <taxon>Streptophyta</taxon>
        <taxon>Embryophyta</taxon>
        <taxon>Tracheophyta</taxon>
        <taxon>Spermatophyta</taxon>
        <taxon>Magnoliopsida</taxon>
        <taxon>Liliopsida</taxon>
        <taxon>Asparagales</taxon>
        <taxon>Orchidaceae</taxon>
        <taxon>Orchidoideae</taxon>
        <taxon>Orchideae</taxon>
        <taxon>Orchidinae</taxon>
        <taxon>Platanthera</taxon>
    </lineage>
</organism>
<dbReference type="SUPFAM" id="SSF58038">
    <property type="entry name" value="SNARE fusion complex"/>
    <property type="match status" value="1"/>
</dbReference>
<sequence length="161" mass="19011">MEAFQQRGDGVSIMRRRRQQRWRSCNLSALSSCYSLDFRKEGNRNVRESRERITNSIHTSSVIFSASDEIHTQQHPLRYDWEFPSSVGLTRKLPDIDIRPKLKEQMQYCMDHPDEISRLAKVQAQVSQVKEVMMENIEKKRRRETELARSAGERTILTTIR</sequence>